<evidence type="ECO:0000256" key="14">
    <source>
        <dbReference type="RuleBase" id="RU000336"/>
    </source>
</evidence>
<dbReference type="NCBIfam" id="TIGR00499">
    <property type="entry name" value="lysS_bact"/>
    <property type="match status" value="1"/>
</dbReference>
<evidence type="ECO:0000313" key="18">
    <source>
        <dbReference type="Proteomes" id="UP000252355"/>
    </source>
</evidence>
<keyword evidence="7 13" id="KW-0547">Nucleotide-binding</keyword>
<dbReference type="NCBIfam" id="NF001756">
    <property type="entry name" value="PRK00484.1"/>
    <property type="match status" value="1"/>
</dbReference>
<dbReference type="InterPro" id="IPR004365">
    <property type="entry name" value="NA-bd_OB_tRNA"/>
</dbReference>
<dbReference type="InterPro" id="IPR006195">
    <property type="entry name" value="aa-tRNA-synth_II"/>
</dbReference>
<dbReference type="GO" id="GO:0006430">
    <property type="term" value="P:lysyl-tRNA aminoacylation"/>
    <property type="evidence" value="ECO:0007669"/>
    <property type="project" value="UniProtKB-UniRule"/>
</dbReference>
<dbReference type="GO" id="GO:0000049">
    <property type="term" value="F:tRNA binding"/>
    <property type="evidence" value="ECO:0007669"/>
    <property type="project" value="TreeGrafter"/>
</dbReference>
<evidence type="ECO:0000256" key="2">
    <source>
        <dbReference type="ARBA" id="ARBA00008226"/>
    </source>
</evidence>
<keyword evidence="5 13" id="KW-0436">Ligase</keyword>
<keyword evidence="6 13" id="KW-0479">Metal-binding</keyword>
<reference evidence="17 18" key="1">
    <citation type="submission" date="2018-05" db="EMBL/GenBank/DDBJ databases">
        <title>A metagenomic window into the 2 km-deep terrestrial subsurface aquifer revealed taxonomically and functionally diverse microbial community comprising novel uncultured bacterial lineages.</title>
        <authorList>
            <person name="Kadnikov V.V."/>
            <person name="Mardanov A.V."/>
            <person name="Beletsky A.V."/>
            <person name="Banks D."/>
            <person name="Pimenov N.V."/>
            <person name="Frank Y.A."/>
            <person name="Karnachuk O.V."/>
            <person name="Ravin N.V."/>
        </authorList>
    </citation>
    <scope>NUCLEOTIDE SEQUENCE [LARGE SCALE GENOMIC DNA]</scope>
    <source>
        <strain evidence="17">BY5</strain>
    </source>
</reference>
<dbReference type="Gene3D" id="2.40.50.140">
    <property type="entry name" value="Nucleic acid-binding proteins"/>
    <property type="match status" value="1"/>
</dbReference>
<dbReference type="Pfam" id="PF00152">
    <property type="entry name" value="tRNA-synt_2"/>
    <property type="match status" value="1"/>
</dbReference>
<keyword evidence="9 13" id="KW-0460">Magnesium</keyword>
<comment type="catalytic activity">
    <reaction evidence="12 13 14">
        <text>tRNA(Lys) + L-lysine + ATP = L-lysyl-tRNA(Lys) + AMP + diphosphate</text>
        <dbReference type="Rhea" id="RHEA:20792"/>
        <dbReference type="Rhea" id="RHEA-COMP:9696"/>
        <dbReference type="Rhea" id="RHEA-COMP:9697"/>
        <dbReference type="ChEBI" id="CHEBI:30616"/>
        <dbReference type="ChEBI" id="CHEBI:32551"/>
        <dbReference type="ChEBI" id="CHEBI:33019"/>
        <dbReference type="ChEBI" id="CHEBI:78442"/>
        <dbReference type="ChEBI" id="CHEBI:78529"/>
        <dbReference type="ChEBI" id="CHEBI:456215"/>
        <dbReference type="EC" id="6.1.1.6"/>
    </reaction>
</comment>
<evidence type="ECO:0000256" key="9">
    <source>
        <dbReference type="ARBA" id="ARBA00022842"/>
    </source>
</evidence>
<protein>
    <recommendedName>
        <fullName evidence="13">Lysine--tRNA ligase</fullName>
        <ecNumber evidence="13">6.1.1.6</ecNumber>
    </recommendedName>
    <alternativeName>
        <fullName evidence="13">Lysyl-tRNA synthetase</fullName>
        <shortName evidence="13">LysRS</shortName>
    </alternativeName>
</protein>
<dbReference type="EMBL" id="QOQW01000036">
    <property type="protein sequence ID" value="RCK76012.1"/>
    <property type="molecule type" value="Genomic_DNA"/>
</dbReference>
<gene>
    <name evidence="13" type="primary">lysS</name>
    <name evidence="17" type="ORF">OZSIB_3359</name>
</gene>
<evidence type="ECO:0000256" key="5">
    <source>
        <dbReference type="ARBA" id="ARBA00022598"/>
    </source>
</evidence>
<evidence type="ECO:0000256" key="4">
    <source>
        <dbReference type="ARBA" id="ARBA00022490"/>
    </source>
</evidence>
<evidence type="ECO:0000256" key="7">
    <source>
        <dbReference type="ARBA" id="ARBA00022741"/>
    </source>
</evidence>
<proteinExistence type="inferred from homology"/>
<keyword evidence="11 13" id="KW-0030">Aminoacyl-tRNA synthetase</keyword>
<dbReference type="InterPro" id="IPR002313">
    <property type="entry name" value="Lys-tRNA-ligase_II"/>
</dbReference>
<evidence type="ECO:0000256" key="8">
    <source>
        <dbReference type="ARBA" id="ARBA00022840"/>
    </source>
</evidence>
<feature type="domain" description="Aminoacyl-transfer RNA synthetases class-II family profile" evidence="16">
    <location>
        <begin position="182"/>
        <end position="494"/>
    </location>
</feature>
<dbReference type="Proteomes" id="UP000252355">
    <property type="component" value="Unassembled WGS sequence"/>
</dbReference>
<organism evidence="17 18">
    <name type="scientific">Candidatus Ozemobacter sibiricus</name>
    <dbReference type="NCBI Taxonomy" id="2268124"/>
    <lineage>
        <taxon>Bacteria</taxon>
        <taxon>Candidatus Ozemobacteria</taxon>
        <taxon>Candidatus Ozemobacterales</taxon>
        <taxon>Candidatus Ozemobacteraceae</taxon>
        <taxon>Candidatus Ozemobacter</taxon>
    </lineage>
</organism>
<accession>A0A367ZF31</accession>
<dbReference type="AlphaFoldDB" id="A0A367ZF31"/>
<dbReference type="InterPro" id="IPR012340">
    <property type="entry name" value="NA-bd_OB-fold"/>
</dbReference>
<evidence type="ECO:0000256" key="6">
    <source>
        <dbReference type="ARBA" id="ARBA00022723"/>
    </source>
</evidence>
<comment type="subcellular location">
    <subcellularLocation>
        <location evidence="1 13">Cytoplasm</location>
    </subcellularLocation>
</comment>
<comment type="subunit">
    <text evidence="3 13">Homodimer.</text>
</comment>
<evidence type="ECO:0000256" key="1">
    <source>
        <dbReference type="ARBA" id="ARBA00004496"/>
    </source>
</evidence>
<keyword evidence="10 13" id="KW-0648">Protein biosynthesis</keyword>
<dbReference type="CDD" id="cd04322">
    <property type="entry name" value="LysRS_N"/>
    <property type="match status" value="1"/>
</dbReference>
<dbReference type="SUPFAM" id="SSF50249">
    <property type="entry name" value="Nucleic acid-binding proteins"/>
    <property type="match status" value="1"/>
</dbReference>
<feature type="binding site" evidence="13">
    <location>
        <position position="417"/>
    </location>
    <ligand>
        <name>Mg(2+)</name>
        <dbReference type="ChEBI" id="CHEBI:18420"/>
        <label>2</label>
    </ligand>
</feature>
<dbReference type="FunFam" id="3.30.930.10:FF:000001">
    <property type="entry name" value="Lysine--tRNA ligase"/>
    <property type="match status" value="1"/>
</dbReference>
<evidence type="ECO:0000256" key="3">
    <source>
        <dbReference type="ARBA" id="ARBA00011738"/>
    </source>
</evidence>
<dbReference type="Gene3D" id="3.30.930.10">
    <property type="entry name" value="Bira Bifunctional Protein, Domain 2"/>
    <property type="match status" value="1"/>
</dbReference>
<dbReference type="PROSITE" id="PS50862">
    <property type="entry name" value="AA_TRNA_LIGASE_II"/>
    <property type="match status" value="1"/>
</dbReference>
<comment type="cofactor">
    <cofactor evidence="13 14">
        <name>Mg(2+)</name>
        <dbReference type="ChEBI" id="CHEBI:18420"/>
    </cofactor>
    <text evidence="13 14">Binds 3 Mg(2+) ions per subunit.</text>
</comment>
<evidence type="ECO:0000256" key="15">
    <source>
        <dbReference type="SAM" id="MobiDB-lite"/>
    </source>
</evidence>
<dbReference type="GO" id="GO:0004824">
    <property type="term" value="F:lysine-tRNA ligase activity"/>
    <property type="evidence" value="ECO:0007669"/>
    <property type="project" value="UniProtKB-UniRule"/>
</dbReference>
<dbReference type="InterPro" id="IPR045864">
    <property type="entry name" value="aa-tRNA-synth_II/BPL/LPL"/>
</dbReference>
<feature type="binding site" evidence="13">
    <location>
        <position position="410"/>
    </location>
    <ligand>
        <name>Mg(2+)</name>
        <dbReference type="ChEBI" id="CHEBI:18420"/>
        <label>1</label>
    </ligand>
</feature>
<evidence type="ECO:0000256" key="12">
    <source>
        <dbReference type="ARBA" id="ARBA00048573"/>
    </source>
</evidence>
<dbReference type="CDD" id="cd00775">
    <property type="entry name" value="LysRS_core"/>
    <property type="match status" value="1"/>
</dbReference>
<dbReference type="GO" id="GO:0000287">
    <property type="term" value="F:magnesium ion binding"/>
    <property type="evidence" value="ECO:0007669"/>
    <property type="project" value="UniProtKB-UniRule"/>
</dbReference>
<evidence type="ECO:0000259" key="16">
    <source>
        <dbReference type="PROSITE" id="PS50862"/>
    </source>
</evidence>
<dbReference type="InterPro" id="IPR044136">
    <property type="entry name" value="Lys-tRNA-ligase_II_N"/>
</dbReference>
<dbReference type="HAMAP" id="MF_00252">
    <property type="entry name" value="Lys_tRNA_synth_class2"/>
    <property type="match status" value="1"/>
</dbReference>
<dbReference type="PANTHER" id="PTHR42918">
    <property type="entry name" value="LYSYL-TRNA SYNTHETASE"/>
    <property type="match status" value="1"/>
</dbReference>
<dbReference type="PRINTS" id="PR00982">
    <property type="entry name" value="TRNASYNTHLYS"/>
</dbReference>
<evidence type="ECO:0000256" key="10">
    <source>
        <dbReference type="ARBA" id="ARBA00022917"/>
    </source>
</evidence>
<dbReference type="GO" id="GO:0005524">
    <property type="term" value="F:ATP binding"/>
    <property type="evidence" value="ECO:0007669"/>
    <property type="project" value="UniProtKB-UniRule"/>
</dbReference>
<keyword evidence="4 13" id="KW-0963">Cytoplasm</keyword>
<dbReference type="EC" id="6.1.1.6" evidence="13"/>
<feature type="binding site" evidence="13">
    <location>
        <position position="417"/>
    </location>
    <ligand>
        <name>Mg(2+)</name>
        <dbReference type="ChEBI" id="CHEBI:18420"/>
        <label>1</label>
    </ligand>
</feature>
<evidence type="ECO:0000256" key="13">
    <source>
        <dbReference type="HAMAP-Rule" id="MF_00252"/>
    </source>
</evidence>
<dbReference type="PANTHER" id="PTHR42918:SF15">
    <property type="entry name" value="LYSINE--TRNA LIGASE, CHLOROPLASTIC_MITOCHONDRIAL"/>
    <property type="match status" value="1"/>
</dbReference>
<comment type="caution">
    <text evidence="17">The sequence shown here is derived from an EMBL/GenBank/DDBJ whole genome shotgun (WGS) entry which is preliminary data.</text>
</comment>
<dbReference type="InterPro" id="IPR018149">
    <property type="entry name" value="Lys-tRNA-synth_II_C"/>
</dbReference>
<evidence type="ECO:0000256" key="11">
    <source>
        <dbReference type="ARBA" id="ARBA00023146"/>
    </source>
</evidence>
<dbReference type="FunFam" id="2.40.50.140:FF:000024">
    <property type="entry name" value="Lysine--tRNA ligase"/>
    <property type="match status" value="1"/>
</dbReference>
<keyword evidence="8 13" id="KW-0067">ATP-binding</keyword>
<dbReference type="GO" id="GO:0005829">
    <property type="term" value="C:cytosol"/>
    <property type="evidence" value="ECO:0007669"/>
    <property type="project" value="TreeGrafter"/>
</dbReference>
<dbReference type="Pfam" id="PF01336">
    <property type="entry name" value="tRNA_anti-codon"/>
    <property type="match status" value="1"/>
</dbReference>
<evidence type="ECO:0000313" key="17">
    <source>
        <dbReference type="EMBL" id="RCK76012.1"/>
    </source>
</evidence>
<comment type="similarity">
    <text evidence="2 13">Belongs to the class-II aminoacyl-tRNA synthetase family.</text>
</comment>
<dbReference type="SUPFAM" id="SSF55681">
    <property type="entry name" value="Class II aaRS and biotin synthetases"/>
    <property type="match status" value="1"/>
</dbReference>
<name>A0A367ZF31_9BACT</name>
<sequence>MDDINHLNLEQQQRLNVIEELRREGIEPFGRRFDRTHTSEAARQAFLEAEKAHGPAEHFEWGPVKVAGRLVAKREQGKTAFGHLEDMWGKLQVYFRKDVLGEQVFTLLKRIYVGDILGIEGMLFRTRTGEVTVRATAVTILAKAVNPMPEKWHGLTDVETRYRQRYVDLLANPEVRQTFIRRSQIVQMVRDFMTARGFLEVETPMMHPIAGGAAARPFVTHHNALDMELFLRIAPELYLKRLLVGGFDRVFEINRNFRNEGISIKHNPEFTMMEAYQAYGDMETMLELTEDLISTVAAKFFPDGKVPYEDKVLDFSRPWRRLPMLEAVREVTGLPDLTFGSPREPVAAKARALGIEVDPKDSTAKIVVKIFEEKIESTLLNPTFVIGYPKETSPLAKGNAHDPTLVDRFELFIYGREMANAFSELNDPEEQKARFEDQLRQREAGDEEAHQMDADYVNALRYGMPPAGGLGVGIDRLVMLLTNSPSIRDVILFPTLRRRGAAARADGPAAAEAGSSAPPAGR</sequence>
<dbReference type="InterPro" id="IPR004364">
    <property type="entry name" value="Aa-tRNA-synt_II"/>
</dbReference>
<feature type="region of interest" description="Disordered" evidence="15">
    <location>
        <begin position="503"/>
        <end position="522"/>
    </location>
</feature>